<dbReference type="PIRSF" id="PIRSF006241">
    <property type="entry name" value="HyI"/>
    <property type="match status" value="1"/>
</dbReference>
<keyword evidence="1 2" id="KW-0413">Isomerase</keyword>
<dbReference type="Proteomes" id="UP000886723">
    <property type="component" value="Unassembled WGS sequence"/>
</dbReference>
<dbReference type="InterPro" id="IPR013022">
    <property type="entry name" value="Xyl_isomerase-like_TIM-brl"/>
</dbReference>
<evidence type="ECO:0000256" key="3">
    <source>
        <dbReference type="PIRSR" id="PIRSR006241-50"/>
    </source>
</evidence>
<proteinExistence type="inferred from homology"/>
<comment type="similarity">
    <text evidence="2">Belongs to the hyi family.</text>
</comment>
<dbReference type="GO" id="GO:0016853">
    <property type="term" value="F:isomerase activity"/>
    <property type="evidence" value="ECO:0007669"/>
    <property type="project" value="UniProtKB-KW"/>
</dbReference>
<evidence type="ECO:0000256" key="1">
    <source>
        <dbReference type="ARBA" id="ARBA00023235"/>
    </source>
</evidence>
<reference evidence="5" key="1">
    <citation type="submission" date="2020-10" db="EMBL/GenBank/DDBJ databases">
        <authorList>
            <person name="Gilroy R."/>
        </authorList>
    </citation>
    <scope>NUCLEOTIDE SEQUENCE</scope>
    <source>
        <strain evidence="5">ChiBcec2-4451</strain>
    </source>
</reference>
<evidence type="ECO:0000313" key="5">
    <source>
        <dbReference type="EMBL" id="HIV13787.1"/>
    </source>
</evidence>
<dbReference type="PANTHER" id="PTHR43489">
    <property type="entry name" value="ISOMERASE"/>
    <property type="match status" value="1"/>
</dbReference>
<dbReference type="AlphaFoldDB" id="A0A9D1NVP7"/>
<dbReference type="EMBL" id="DVON01000248">
    <property type="protein sequence ID" value="HIV13787.1"/>
    <property type="molecule type" value="Genomic_DNA"/>
</dbReference>
<organism evidence="5 6">
    <name type="scientific">Candidatus Pullilachnospira stercoravium</name>
    <dbReference type="NCBI Taxonomy" id="2840913"/>
    <lineage>
        <taxon>Bacteria</taxon>
        <taxon>Bacillati</taxon>
        <taxon>Bacillota</taxon>
        <taxon>Clostridia</taxon>
        <taxon>Lachnospirales</taxon>
        <taxon>Lachnospiraceae</taxon>
        <taxon>Lachnospiraceae incertae sedis</taxon>
        <taxon>Candidatus Pullilachnospira</taxon>
    </lineage>
</organism>
<evidence type="ECO:0000313" key="6">
    <source>
        <dbReference type="Proteomes" id="UP000886723"/>
    </source>
</evidence>
<gene>
    <name evidence="5" type="ORF">IAA63_11700</name>
</gene>
<feature type="active site" description="Proton donor/acceptor" evidence="3">
    <location>
        <position position="146"/>
    </location>
</feature>
<dbReference type="Gene3D" id="3.20.20.150">
    <property type="entry name" value="Divalent-metal-dependent TIM barrel enzymes"/>
    <property type="match status" value="1"/>
</dbReference>
<feature type="domain" description="Xylose isomerase-like TIM barrel" evidence="4">
    <location>
        <begin position="22"/>
        <end position="257"/>
    </location>
</feature>
<dbReference type="Pfam" id="PF01261">
    <property type="entry name" value="AP_endonuc_2"/>
    <property type="match status" value="1"/>
</dbReference>
<evidence type="ECO:0000256" key="2">
    <source>
        <dbReference type="PIRNR" id="PIRNR006241"/>
    </source>
</evidence>
<dbReference type="InterPro" id="IPR050417">
    <property type="entry name" value="Sugar_Epim/Isomerase"/>
</dbReference>
<comment type="caution">
    <text evidence="5">The sequence shown here is derived from an EMBL/GenBank/DDBJ whole genome shotgun (WGS) entry which is preliminary data.</text>
</comment>
<protein>
    <submittedName>
        <fullName evidence="5">TIM barrel protein</fullName>
    </submittedName>
</protein>
<name>A0A9D1NVP7_9FIRM</name>
<feature type="active site" description="Proton donor/acceptor" evidence="3">
    <location>
        <position position="244"/>
    </location>
</feature>
<accession>A0A9D1NVP7</accession>
<sequence>MGLAKCACIDTLYTELPWRERFSAAREDGFAAVEFWDWRVRDLEEIRREAEKAGIVISGFNGDADYSLVDPAQKELYLETLERSMEAAKKTGARSLTIHSNALGEGGVVIDSYENLSDTVKLCSMYDTLLACARMAERERITLHLEALNITTDHVGNFLTTTQMGAEICRLIGSPRLKLLYDVYHMQLNEGSLCDNIRKYSDQFGHVHVADAPGRHEPGSGEIFYPAVFRCLEACGYRGFVGYELFPVESTKKAVDAIMKYSRAEKSEKE</sequence>
<dbReference type="InterPro" id="IPR026040">
    <property type="entry name" value="HyI-like"/>
</dbReference>
<evidence type="ECO:0000259" key="4">
    <source>
        <dbReference type="Pfam" id="PF01261"/>
    </source>
</evidence>
<dbReference type="InterPro" id="IPR036237">
    <property type="entry name" value="Xyl_isomerase-like_sf"/>
</dbReference>
<dbReference type="SUPFAM" id="SSF51658">
    <property type="entry name" value="Xylose isomerase-like"/>
    <property type="match status" value="1"/>
</dbReference>
<reference evidence="5" key="2">
    <citation type="journal article" date="2021" name="PeerJ">
        <title>Extensive microbial diversity within the chicken gut microbiome revealed by metagenomics and culture.</title>
        <authorList>
            <person name="Gilroy R."/>
            <person name="Ravi A."/>
            <person name="Getino M."/>
            <person name="Pursley I."/>
            <person name="Horton D.L."/>
            <person name="Alikhan N.F."/>
            <person name="Baker D."/>
            <person name="Gharbi K."/>
            <person name="Hall N."/>
            <person name="Watson M."/>
            <person name="Adriaenssens E.M."/>
            <person name="Foster-Nyarko E."/>
            <person name="Jarju S."/>
            <person name="Secka A."/>
            <person name="Antonio M."/>
            <person name="Oren A."/>
            <person name="Chaudhuri R.R."/>
            <person name="La Ragione R."/>
            <person name="Hildebrand F."/>
            <person name="Pallen M.J."/>
        </authorList>
    </citation>
    <scope>NUCLEOTIDE SEQUENCE</scope>
    <source>
        <strain evidence="5">ChiBcec2-4451</strain>
    </source>
</reference>